<dbReference type="Gene3D" id="2.30.40.10">
    <property type="entry name" value="Urease, subunit C, domain 1"/>
    <property type="match status" value="1"/>
</dbReference>
<evidence type="ECO:0000256" key="1">
    <source>
        <dbReference type="ARBA" id="ARBA00022723"/>
    </source>
</evidence>
<dbReference type="FunFam" id="3.20.20.140:FF:000014">
    <property type="entry name" value="5-methylthioadenosine/S-adenosylhomocysteine deaminase"/>
    <property type="match status" value="1"/>
</dbReference>
<dbReference type="Pfam" id="PF01979">
    <property type="entry name" value="Amidohydro_1"/>
    <property type="match status" value="1"/>
</dbReference>
<dbReference type="PANTHER" id="PTHR43794:SF11">
    <property type="entry name" value="AMIDOHYDROLASE-RELATED DOMAIN-CONTAINING PROTEIN"/>
    <property type="match status" value="1"/>
</dbReference>
<evidence type="ECO:0000256" key="2">
    <source>
        <dbReference type="ARBA" id="ARBA00022801"/>
    </source>
</evidence>
<protein>
    <submittedName>
        <fullName evidence="5">8-oxoguanine deaminase</fullName>
        <ecNumber evidence="5">3.5.4.32</ecNumber>
    </submittedName>
</protein>
<name>A0A951U391_9CYAN</name>
<dbReference type="Proteomes" id="UP000707356">
    <property type="component" value="Unassembled WGS sequence"/>
</dbReference>
<evidence type="ECO:0000259" key="4">
    <source>
        <dbReference type="Pfam" id="PF01979"/>
    </source>
</evidence>
<sequence>MPTLLVKNIHRLVTMDATRREIQDGALFVRDQVIEQVGSTAELPQTADEVLDLQGHILLPGLVNTHHHFYQTLTRVVPAAQNCELFNWLQTLYPIWANLTPESIFVSAQIAAAELMLSGCTTASDHLYVFPNGSKLDDEIEAVQAMGLRFHASRGSMSLGQSQGGLPPDAVVESEADILKDSQRLIEQYHDNSRHAMLRITLAPCSPFSVSPDLMRESAKLARSYPGIRLHTHLAENQSDIAYSLATFGLTPGDYAASVGWLGEDVWHAHCVQLDDRAIQQFGQTGTGVAHCPCSNMRLASGMAPIRKMLNQRVPVGLGVDGSASNDGSNLLGEARTAFLMARLRELDAAALSAREALELATVGGAKVLGRDDIGALAPGMSADFIAIDLSRLEFAGAGHDPVAALIFCPVHRVDYSFINGKKVIDQGRLTTVELEPLIERHNRLAQQMAQ</sequence>
<dbReference type="SUPFAM" id="SSF51556">
    <property type="entry name" value="Metallo-dependent hydrolases"/>
    <property type="match status" value="1"/>
</dbReference>
<dbReference type="CDD" id="cd01298">
    <property type="entry name" value="ATZ_TRZ_like"/>
    <property type="match status" value="1"/>
</dbReference>
<dbReference type="GO" id="GO:0046872">
    <property type="term" value="F:metal ion binding"/>
    <property type="evidence" value="ECO:0007669"/>
    <property type="project" value="UniProtKB-KW"/>
</dbReference>
<dbReference type="InterPro" id="IPR032466">
    <property type="entry name" value="Metal_Hydrolase"/>
</dbReference>
<evidence type="ECO:0000313" key="5">
    <source>
        <dbReference type="EMBL" id="MBW4464399.1"/>
    </source>
</evidence>
<comment type="caution">
    <text evidence="5">The sequence shown here is derived from an EMBL/GenBank/DDBJ whole genome shotgun (WGS) entry which is preliminary data.</text>
</comment>
<organism evidence="5 6">
    <name type="scientific">Pegethrix bostrychoides GSE-TBD4-15B</name>
    <dbReference type="NCBI Taxonomy" id="2839662"/>
    <lineage>
        <taxon>Bacteria</taxon>
        <taxon>Bacillati</taxon>
        <taxon>Cyanobacteriota</taxon>
        <taxon>Cyanophyceae</taxon>
        <taxon>Oculatellales</taxon>
        <taxon>Oculatellaceae</taxon>
        <taxon>Pegethrix</taxon>
    </lineage>
</organism>
<dbReference type="NCBIfam" id="NF006055">
    <property type="entry name" value="PRK08203.1"/>
    <property type="match status" value="1"/>
</dbReference>
<evidence type="ECO:0000313" key="6">
    <source>
        <dbReference type="Proteomes" id="UP000707356"/>
    </source>
</evidence>
<dbReference type="InterPro" id="IPR050287">
    <property type="entry name" value="MTA/SAH_deaminase"/>
</dbReference>
<dbReference type="EC" id="3.5.4.32" evidence="5"/>
<proteinExistence type="predicted"/>
<keyword evidence="1" id="KW-0479">Metal-binding</keyword>
<dbReference type="PANTHER" id="PTHR43794">
    <property type="entry name" value="AMINOHYDROLASE SSNA-RELATED"/>
    <property type="match status" value="1"/>
</dbReference>
<gene>
    <name evidence="5" type="ORF">KME07_03030</name>
</gene>
<reference evidence="5" key="1">
    <citation type="submission" date="2021-05" db="EMBL/GenBank/DDBJ databases">
        <authorList>
            <person name="Pietrasiak N."/>
            <person name="Ward R."/>
            <person name="Stajich J.E."/>
            <person name="Kurbessoian T."/>
        </authorList>
    </citation>
    <scope>NUCLEOTIDE SEQUENCE</scope>
    <source>
        <strain evidence="5">GSE-TBD4-15B</strain>
    </source>
</reference>
<keyword evidence="3" id="KW-0862">Zinc</keyword>
<dbReference type="SUPFAM" id="SSF51338">
    <property type="entry name" value="Composite domain of metallo-dependent hydrolases"/>
    <property type="match status" value="1"/>
</dbReference>
<dbReference type="GO" id="GO:0102127">
    <property type="term" value="F:8-oxoguanine deaminase activity"/>
    <property type="evidence" value="ECO:0007669"/>
    <property type="project" value="UniProtKB-EC"/>
</dbReference>
<dbReference type="GO" id="GO:0019239">
    <property type="term" value="F:deaminase activity"/>
    <property type="evidence" value="ECO:0007669"/>
    <property type="project" value="UniProtKB-ARBA"/>
</dbReference>
<evidence type="ECO:0000256" key="3">
    <source>
        <dbReference type="ARBA" id="ARBA00022833"/>
    </source>
</evidence>
<accession>A0A951U391</accession>
<feature type="domain" description="Amidohydrolase-related" evidence="4">
    <location>
        <begin position="57"/>
        <end position="424"/>
    </location>
</feature>
<keyword evidence="2 5" id="KW-0378">Hydrolase</keyword>
<dbReference type="EMBL" id="JAHHHV010000012">
    <property type="protein sequence ID" value="MBW4464399.1"/>
    <property type="molecule type" value="Genomic_DNA"/>
</dbReference>
<dbReference type="AlphaFoldDB" id="A0A951U391"/>
<dbReference type="InterPro" id="IPR011059">
    <property type="entry name" value="Metal-dep_hydrolase_composite"/>
</dbReference>
<reference evidence="5" key="2">
    <citation type="journal article" date="2022" name="Microbiol. Resour. Announc.">
        <title>Metagenome Sequencing to Explore Phylogenomics of Terrestrial Cyanobacteria.</title>
        <authorList>
            <person name="Ward R.D."/>
            <person name="Stajich J.E."/>
            <person name="Johansen J.R."/>
            <person name="Huntemann M."/>
            <person name="Clum A."/>
            <person name="Foster B."/>
            <person name="Foster B."/>
            <person name="Roux S."/>
            <person name="Palaniappan K."/>
            <person name="Varghese N."/>
            <person name="Mukherjee S."/>
            <person name="Reddy T.B.K."/>
            <person name="Daum C."/>
            <person name="Copeland A."/>
            <person name="Chen I.A."/>
            <person name="Ivanova N.N."/>
            <person name="Kyrpides N.C."/>
            <person name="Shapiro N."/>
            <person name="Eloe-Fadrosh E.A."/>
            <person name="Pietrasiak N."/>
        </authorList>
    </citation>
    <scope>NUCLEOTIDE SEQUENCE</scope>
    <source>
        <strain evidence="5">GSE-TBD4-15B</strain>
    </source>
</reference>
<dbReference type="InterPro" id="IPR006680">
    <property type="entry name" value="Amidohydro-rel"/>
</dbReference>
<dbReference type="Gene3D" id="3.20.20.140">
    <property type="entry name" value="Metal-dependent hydrolases"/>
    <property type="match status" value="1"/>
</dbReference>